<evidence type="ECO:0000256" key="2">
    <source>
        <dbReference type="ARBA" id="ARBA00022692"/>
    </source>
</evidence>
<keyword evidence="3 5" id="KW-1133">Transmembrane helix</keyword>
<feature type="domain" description="DUF1232" evidence="6">
    <location>
        <begin position="82"/>
        <end position="116"/>
    </location>
</feature>
<organism evidence="7 8">
    <name type="scientific">Algoriphagus aquimarinus</name>
    <dbReference type="NCBI Taxonomy" id="237018"/>
    <lineage>
        <taxon>Bacteria</taxon>
        <taxon>Pseudomonadati</taxon>
        <taxon>Bacteroidota</taxon>
        <taxon>Cytophagia</taxon>
        <taxon>Cytophagales</taxon>
        <taxon>Cyclobacteriaceae</taxon>
        <taxon>Algoriphagus</taxon>
    </lineage>
</organism>
<evidence type="ECO:0000256" key="5">
    <source>
        <dbReference type="SAM" id="Phobius"/>
    </source>
</evidence>
<sequence length="137" mass="15095">MSSFQSKTSATIDNAKALFGRKVDALAKQKQKVTELIAGVGSKISSVGDNPKVKKLIEPVSVFIRMIKAHFNGAHKMTNSTLGLVLLALVYFVSPIDIIPDFLGFFGFADDLSVVLAIYAKVKDEIEEFLDWERTQD</sequence>
<dbReference type="OrthoDB" id="9800034at2"/>
<evidence type="ECO:0000256" key="4">
    <source>
        <dbReference type="ARBA" id="ARBA00023136"/>
    </source>
</evidence>
<evidence type="ECO:0000256" key="3">
    <source>
        <dbReference type="ARBA" id="ARBA00022989"/>
    </source>
</evidence>
<evidence type="ECO:0000313" key="8">
    <source>
        <dbReference type="Proteomes" id="UP000198790"/>
    </source>
</evidence>
<keyword evidence="2 5" id="KW-0812">Transmembrane</keyword>
<dbReference type="Pfam" id="PF06803">
    <property type="entry name" value="DUF1232"/>
    <property type="match status" value="1"/>
</dbReference>
<evidence type="ECO:0000313" key="7">
    <source>
        <dbReference type="EMBL" id="SFB17555.1"/>
    </source>
</evidence>
<keyword evidence="4 5" id="KW-0472">Membrane</keyword>
<accession>A0A1I0YVZ3</accession>
<keyword evidence="8" id="KW-1185">Reference proteome</keyword>
<feature type="transmembrane region" description="Helical" evidence="5">
    <location>
        <begin position="77"/>
        <end position="96"/>
    </location>
</feature>
<dbReference type="Proteomes" id="UP000198790">
    <property type="component" value="Unassembled WGS sequence"/>
</dbReference>
<dbReference type="GO" id="GO:0012505">
    <property type="term" value="C:endomembrane system"/>
    <property type="evidence" value="ECO:0007669"/>
    <property type="project" value="UniProtKB-SubCell"/>
</dbReference>
<proteinExistence type="predicted"/>
<dbReference type="RefSeq" id="WP_092896161.1">
    <property type="nucleotide sequence ID" value="NZ_FOKK01000005.1"/>
</dbReference>
<dbReference type="STRING" id="237018.SAMN04489723_105102"/>
<protein>
    <submittedName>
        <fullName evidence="7">Uncharacterized membrane protein YkvA, DUF1232 family</fullName>
    </submittedName>
</protein>
<evidence type="ECO:0000259" key="6">
    <source>
        <dbReference type="Pfam" id="PF06803"/>
    </source>
</evidence>
<name>A0A1I0YVZ3_9BACT</name>
<comment type="subcellular location">
    <subcellularLocation>
        <location evidence="1">Endomembrane system</location>
        <topology evidence="1">Multi-pass membrane protein</topology>
    </subcellularLocation>
</comment>
<evidence type="ECO:0000256" key="1">
    <source>
        <dbReference type="ARBA" id="ARBA00004127"/>
    </source>
</evidence>
<reference evidence="7 8" key="1">
    <citation type="submission" date="2016-10" db="EMBL/GenBank/DDBJ databases">
        <authorList>
            <person name="de Groot N.N."/>
        </authorList>
    </citation>
    <scope>NUCLEOTIDE SEQUENCE [LARGE SCALE GENOMIC DNA]</scope>
    <source>
        <strain evidence="7 8">DSM 23399</strain>
    </source>
</reference>
<dbReference type="InterPro" id="IPR010652">
    <property type="entry name" value="DUF1232"/>
</dbReference>
<gene>
    <name evidence="7" type="ORF">SAMN04489723_105102</name>
</gene>
<dbReference type="EMBL" id="FOKK01000005">
    <property type="protein sequence ID" value="SFB17555.1"/>
    <property type="molecule type" value="Genomic_DNA"/>
</dbReference>
<dbReference type="AlphaFoldDB" id="A0A1I0YVZ3"/>